<sequence>LFFSRVHWIVEADIKGFFDHMDHQWLIRMLEERIADSHFIRLIRKWLRAGILEEDGSVLNPTTGTPQGGIVSPVLANIYLHYALDLWVEKVVKKRCSGQVVYQRYADD</sequence>
<dbReference type="InterPro" id="IPR043502">
    <property type="entry name" value="DNA/RNA_pol_sf"/>
</dbReference>
<dbReference type="EMBL" id="JARXHW010000299">
    <property type="protein sequence ID" value="MDQ8209893.1"/>
    <property type="molecule type" value="Genomic_DNA"/>
</dbReference>
<dbReference type="SUPFAM" id="SSF56672">
    <property type="entry name" value="DNA/RNA polymerases"/>
    <property type="match status" value="1"/>
</dbReference>
<keyword evidence="3" id="KW-0548">Nucleotidyltransferase</keyword>
<proteinExistence type="inferred from homology"/>
<dbReference type="RefSeq" id="WP_308952798.1">
    <property type="nucleotide sequence ID" value="NZ_JARXHW010000299.1"/>
</dbReference>
<dbReference type="InterPro" id="IPR000477">
    <property type="entry name" value="RT_dom"/>
</dbReference>
<protein>
    <submittedName>
        <fullName evidence="3">Reverse transcriptase domain-containing protein</fullName>
    </submittedName>
</protein>
<gene>
    <name evidence="3" type="ORF">QEH52_20410</name>
</gene>
<evidence type="ECO:0000313" key="4">
    <source>
        <dbReference type="Proteomes" id="UP001225316"/>
    </source>
</evidence>
<dbReference type="PROSITE" id="PS50878">
    <property type="entry name" value="RT_POL"/>
    <property type="match status" value="1"/>
</dbReference>
<accession>A0ABU1B0H4</accession>
<keyword evidence="4" id="KW-1185">Reference proteome</keyword>
<comment type="caution">
    <text evidence="3">The sequence shown here is derived from an EMBL/GenBank/DDBJ whole genome shotgun (WGS) entry which is preliminary data.</text>
</comment>
<name>A0ABU1B0H4_9BACT</name>
<dbReference type="Proteomes" id="UP001225316">
    <property type="component" value="Unassembled WGS sequence"/>
</dbReference>
<feature type="domain" description="Reverse transcriptase" evidence="2">
    <location>
        <begin position="1"/>
        <end position="108"/>
    </location>
</feature>
<evidence type="ECO:0000313" key="3">
    <source>
        <dbReference type="EMBL" id="MDQ8209893.1"/>
    </source>
</evidence>
<feature type="non-terminal residue" evidence="3">
    <location>
        <position position="108"/>
    </location>
</feature>
<organism evidence="3 4">
    <name type="scientific">Thalassobacterium maritimum</name>
    <dbReference type="NCBI Taxonomy" id="3041265"/>
    <lineage>
        <taxon>Bacteria</taxon>
        <taxon>Pseudomonadati</taxon>
        <taxon>Verrucomicrobiota</taxon>
        <taxon>Opitutia</taxon>
        <taxon>Puniceicoccales</taxon>
        <taxon>Coraliomargaritaceae</taxon>
        <taxon>Thalassobacterium</taxon>
    </lineage>
</organism>
<keyword evidence="3" id="KW-0808">Transferase</keyword>
<evidence type="ECO:0000256" key="1">
    <source>
        <dbReference type="ARBA" id="ARBA00034120"/>
    </source>
</evidence>
<dbReference type="GO" id="GO:0003964">
    <property type="term" value="F:RNA-directed DNA polymerase activity"/>
    <property type="evidence" value="ECO:0007669"/>
    <property type="project" value="UniProtKB-KW"/>
</dbReference>
<dbReference type="PANTHER" id="PTHR34047">
    <property type="entry name" value="NUCLEAR INTRON MATURASE 1, MITOCHONDRIAL-RELATED"/>
    <property type="match status" value="1"/>
</dbReference>
<dbReference type="PANTHER" id="PTHR34047:SF8">
    <property type="entry name" value="PROTEIN YKFC"/>
    <property type="match status" value="1"/>
</dbReference>
<dbReference type="Pfam" id="PF00078">
    <property type="entry name" value="RVT_1"/>
    <property type="match status" value="1"/>
</dbReference>
<dbReference type="CDD" id="cd01651">
    <property type="entry name" value="RT_G2_intron"/>
    <property type="match status" value="1"/>
</dbReference>
<evidence type="ECO:0000259" key="2">
    <source>
        <dbReference type="PROSITE" id="PS50878"/>
    </source>
</evidence>
<keyword evidence="3" id="KW-0695">RNA-directed DNA polymerase</keyword>
<comment type="similarity">
    <text evidence="1">Belongs to the bacterial reverse transcriptase family.</text>
</comment>
<feature type="non-terminal residue" evidence="3">
    <location>
        <position position="1"/>
    </location>
</feature>
<dbReference type="InterPro" id="IPR051083">
    <property type="entry name" value="GrpII_Intron_Splice-Mob/Def"/>
</dbReference>
<reference evidence="3 4" key="1">
    <citation type="submission" date="2023-04" db="EMBL/GenBank/DDBJ databases">
        <title>A novel bacteria isolated from coastal sediment.</title>
        <authorList>
            <person name="Liu X.-J."/>
            <person name="Du Z.-J."/>
        </authorList>
    </citation>
    <scope>NUCLEOTIDE SEQUENCE [LARGE SCALE GENOMIC DNA]</scope>
    <source>
        <strain evidence="3 4">SDUM461003</strain>
    </source>
</reference>